<name>A0A7K7V1R3_EUDEL</name>
<dbReference type="InterPro" id="IPR036048">
    <property type="entry name" value="Interleukin_8-like_sf"/>
</dbReference>
<accession>A0A7K7V1R3</accession>
<keyword evidence="5" id="KW-1015">Disulfide bond</keyword>
<keyword evidence="6" id="KW-0964">Secreted</keyword>
<dbReference type="GO" id="GO:0005615">
    <property type="term" value="C:extracellular space"/>
    <property type="evidence" value="ECO:0007669"/>
    <property type="project" value="UniProtKB-KW"/>
</dbReference>
<evidence type="ECO:0000256" key="2">
    <source>
        <dbReference type="ARBA" id="ARBA00022500"/>
    </source>
</evidence>
<dbReference type="GO" id="GO:0048245">
    <property type="term" value="P:eosinophil chemotaxis"/>
    <property type="evidence" value="ECO:0007669"/>
    <property type="project" value="TreeGrafter"/>
</dbReference>
<feature type="domain" description="Chemokine interleukin-8-like" evidence="7">
    <location>
        <begin position="30"/>
        <end position="88"/>
    </location>
</feature>
<dbReference type="GO" id="GO:0048020">
    <property type="term" value="F:CCR chemokine receptor binding"/>
    <property type="evidence" value="ECO:0007669"/>
    <property type="project" value="TreeGrafter"/>
</dbReference>
<dbReference type="PANTHER" id="PTHR12015">
    <property type="entry name" value="SMALL INDUCIBLE CYTOKINE A"/>
    <property type="match status" value="1"/>
</dbReference>
<protein>
    <recommendedName>
        <fullName evidence="6">C-C motif chemokine</fullName>
    </recommendedName>
</protein>
<dbReference type="GO" id="GO:0061844">
    <property type="term" value="P:antimicrobial humoral immune response mediated by antimicrobial peptide"/>
    <property type="evidence" value="ECO:0007669"/>
    <property type="project" value="TreeGrafter"/>
</dbReference>
<keyword evidence="2 6" id="KW-0145">Chemotaxis</keyword>
<dbReference type="PROSITE" id="PS00472">
    <property type="entry name" value="SMALL_CYTOKINES_CC"/>
    <property type="match status" value="1"/>
</dbReference>
<evidence type="ECO:0000256" key="6">
    <source>
        <dbReference type="RuleBase" id="RU361150"/>
    </source>
</evidence>
<dbReference type="Pfam" id="PF00048">
    <property type="entry name" value="IL8"/>
    <property type="match status" value="1"/>
</dbReference>
<feature type="signal peptide" evidence="6">
    <location>
        <begin position="1"/>
        <end position="22"/>
    </location>
</feature>
<dbReference type="Gene3D" id="2.40.50.40">
    <property type="match status" value="1"/>
</dbReference>
<dbReference type="OrthoDB" id="9447832at2759"/>
<evidence type="ECO:0000256" key="4">
    <source>
        <dbReference type="ARBA" id="ARBA00022729"/>
    </source>
</evidence>
<comment type="subcellular location">
    <subcellularLocation>
        <location evidence="6">Secreted</location>
    </subcellularLocation>
</comment>
<keyword evidence="4 6" id="KW-0732">Signal</keyword>
<dbReference type="PRINTS" id="PR00436">
    <property type="entry name" value="INTERLEUKIN8"/>
</dbReference>
<sequence>NMKISVALLAALIAVFCYQTTAAPAGSDTPTSCCFTYVSRQLPRSYVVDYYETNSMCSNPAIVFITKKGREVCANPQTQWVQEYVNNLELS</sequence>
<dbReference type="Proteomes" id="UP000533954">
    <property type="component" value="Unassembled WGS sequence"/>
</dbReference>
<reference evidence="8 9" key="1">
    <citation type="submission" date="2019-09" db="EMBL/GenBank/DDBJ databases">
        <title>Bird 10,000 Genomes (B10K) Project - Family phase.</title>
        <authorList>
            <person name="Zhang G."/>
        </authorList>
    </citation>
    <scope>NUCLEOTIDE SEQUENCE [LARGE SCALE GENOMIC DNA]</scope>
    <source>
        <strain evidence="8">B10K-LSUMZ-16893</strain>
    </source>
</reference>
<comment type="similarity">
    <text evidence="1 6">Belongs to the intercrine beta (chemokine CC) family.</text>
</comment>
<evidence type="ECO:0000313" key="8">
    <source>
        <dbReference type="EMBL" id="NXA35360.1"/>
    </source>
</evidence>
<dbReference type="SMART" id="SM00199">
    <property type="entry name" value="SCY"/>
    <property type="match status" value="1"/>
</dbReference>
<evidence type="ECO:0000259" key="7">
    <source>
        <dbReference type="SMART" id="SM00199"/>
    </source>
</evidence>
<evidence type="ECO:0000256" key="1">
    <source>
        <dbReference type="ARBA" id="ARBA00010868"/>
    </source>
</evidence>
<dbReference type="InterPro" id="IPR001811">
    <property type="entry name" value="Chemokine_IL8-like_dom"/>
</dbReference>
<feature type="chain" id="PRO_5029943311" description="C-C motif chemokine" evidence="6">
    <location>
        <begin position="23"/>
        <end position="91"/>
    </location>
</feature>
<gene>
    <name evidence="8" type="primary">Ccl4_0</name>
    <name evidence="8" type="ORF">EUDELE_R12988</name>
</gene>
<dbReference type="PANTHER" id="PTHR12015:SF103">
    <property type="entry name" value="C-C MOTIF CHEMOKINE 4-RELATED"/>
    <property type="match status" value="1"/>
</dbReference>
<feature type="non-terminal residue" evidence="8">
    <location>
        <position position="1"/>
    </location>
</feature>
<keyword evidence="3 6" id="KW-0202">Cytokine</keyword>
<dbReference type="InterPro" id="IPR039809">
    <property type="entry name" value="Chemokine_b/g/d"/>
</dbReference>
<keyword evidence="9" id="KW-1185">Reference proteome</keyword>
<dbReference type="GO" id="GO:0008009">
    <property type="term" value="F:chemokine activity"/>
    <property type="evidence" value="ECO:0007669"/>
    <property type="project" value="InterPro"/>
</dbReference>
<dbReference type="CDD" id="cd00272">
    <property type="entry name" value="Chemokine_CC"/>
    <property type="match status" value="1"/>
</dbReference>
<dbReference type="GO" id="GO:0070098">
    <property type="term" value="P:chemokine-mediated signaling pathway"/>
    <property type="evidence" value="ECO:0007669"/>
    <property type="project" value="TreeGrafter"/>
</dbReference>
<dbReference type="InterPro" id="IPR000827">
    <property type="entry name" value="Chemokine_CC_CS"/>
</dbReference>
<proteinExistence type="inferred from homology"/>
<feature type="non-terminal residue" evidence="8">
    <location>
        <position position="91"/>
    </location>
</feature>
<dbReference type="FunFam" id="2.40.50.40:FF:000002">
    <property type="entry name" value="C-C motif chemokine"/>
    <property type="match status" value="1"/>
</dbReference>
<evidence type="ECO:0000256" key="3">
    <source>
        <dbReference type="ARBA" id="ARBA00022514"/>
    </source>
</evidence>
<dbReference type="GO" id="GO:0030335">
    <property type="term" value="P:positive regulation of cell migration"/>
    <property type="evidence" value="ECO:0007669"/>
    <property type="project" value="TreeGrafter"/>
</dbReference>
<comment type="caution">
    <text evidence="8">The sequence shown here is derived from an EMBL/GenBank/DDBJ whole genome shotgun (WGS) entry which is preliminary data.</text>
</comment>
<dbReference type="GO" id="GO:0006954">
    <property type="term" value="P:inflammatory response"/>
    <property type="evidence" value="ECO:0007669"/>
    <property type="project" value="TreeGrafter"/>
</dbReference>
<organism evidence="8 9">
    <name type="scientific">Eudromia elegans</name>
    <name type="common">Elegant crested-tinamou</name>
    <dbReference type="NCBI Taxonomy" id="8805"/>
    <lineage>
        <taxon>Eukaryota</taxon>
        <taxon>Metazoa</taxon>
        <taxon>Chordata</taxon>
        <taxon>Craniata</taxon>
        <taxon>Vertebrata</taxon>
        <taxon>Euteleostomi</taxon>
        <taxon>Archelosauria</taxon>
        <taxon>Archosauria</taxon>
        <taxon>Dinosauria</taxon>
        <taxon>Saurischia</taxon>
        <taxon>Theropoda</taxon>
        <taxon>Coelurosauria</taxon>
        <taxon>Aves</taxon>
        <taxon>Palaeognathae</taxon>
        <taxon>Tinamiformes</taxon>
        <taxon>Tinamidae</taxon>
        <taxon>Eudromia</taxon>
    </lineage>
</organism>
<dbReference type="SUPFAM" id="SSF54117">
    <property type="entry name" value="Interleukin 8-like chemokines"/>
    <property type="match status" value="1"/>
</dbReference>
<dbReference type="EMBL" id="VZSX01000035">
    <property type="protein sequence ID" value="NXA35360.1"/>
    <property type="molecule type" value="Genomic_DNA"/>
</dbReference>
<evidence type="ECO:0000313" key="9">
    <source>
        <dbReference type="Proteomes" id="UP000533954"/>
    </source>
</evidence>
<evidence type="ECO:0000256" key="5">
    <source>
        <dbReference type="ARBA" id="ARBA00023157"/>
    </source>
</evidence>
<dbReference type="AlphaFoldDB" id="A0A7K7V1R3"/>